<proteinExistence type="predicted"/>
<dbReference type="Pfam" id="PF00501">
    <property type="entry name" value="AMP-binding"/>
    <property type="match status" value="1"/>
</dbReference>
<dbReference type="SUPFAM" id="SSF56801">
    <property type="entry name" value="Acetyl-CoA synthetase-like"/>
    <property type="match status" value="1"/>
</dbReference>
<keyword evidence="1" id="KW-0547">Nucleotide-binding</keyword>
<dbReference type="InterPro" id="IPR042099">
    <property type="entry name" value="ANL_N_sf"/>
</dbReference>
<feature type="domain" description="AMP-dependent synthetase/ligase" evidence="3">
    <location>
        <begin position="4"/>
        <end position="421"/>
    </location>
</feature>
<evidence type="ECO:0000313" key="5">
    <source>
        <dbReference type="Proteomes" id="UP000297635"/>
    </source>
</evidence>
<keyword evidence="5" id="KW-1185">Reference proteome</keyword>
<dbReference type="PANTHER" id="PTHR43272:SF33">
    <property type="entry name" value="AMP-BINDING DOMAIN-CONTAINING PROTEIN-RELATED"/>
    <property type="match status" value="1"/>
</dbReference>
<reference evidence="4 5" key="1">
    <citation type="submission" date="2019-02" db="EMBL/GenBank/DDBJ databases">
        <title>Isolation and identification of novel species under the genus Muribaculum.</title>
        <authorList>
            <person name="Miyake S."/>
            <person name="Ding Y."/>
            <person name="Low A."/>
            <person name="Soh M."/>
            <person name="Seedorf H."/>
        </authorList>
    </citation>
    <scope>NUCLEOTIDE SEQUENCE [LARGE SCALE GENOMIC DNA]</scope>
    <source>
        <strain evidence="4 5">TLL-A3</strain>
    </source>
</reference>
<dbReference type="CDD" id="cd05907">
    <property type="entry name" value="VL_LC_FACS_like"/>
    <property type="match status" value="1"/>
</dbReference>
<dbReference type="AlphaFoldDB" id="A0A4Z0V6M5"/>
<dbReference type="GO" id="GO:0004467">
    <property type="term" value="F:long-chain fatty acid-CoA ligase activity"/>
    <property type="evidence" value="ECO:0007669"/>
    <property type="project" value="TreeGrafter"/>
</dbReference>
<dbReference type="Gene3D" id="3.40.50.12780">
    <property type="entry name" value="N-terminal domain of ligase-like"/>
    <property type="match status" value="1"/>
</dbReference>
<evidence type="ECO:0000256" key="2">
    <source>
        <dbReference type="ARBA" id="ARBA00022840"/>
    </source>
</evidence>
<evidence type="ECO:0000259" key="3">
    <source>
        <dbReference type="Pfam" id="PF00501"/>
    </source>
</evidence>
<dbReference type="Proteomes" id="UP000297635">
    <property type="component" value="Unassembled WGS sequence"/>
</dbReference>
<protein>
    <submittedName>
        <fullName evidence="4">Long-chain fatty acid--CoA ligase</fullName>
    </submittedName>
</protein>
<dbReference type="PANTHER" id="PTHR43272">
    <property type="entry name" value="LONG-CHAIN-FATTY-ACID--COA LIGASE"/>
    <property type="match status" value="1"/>
</dbReference>
<dbReference type="GO" id="GO:0005524">
    <property type="term" value="F:ATP binding"/>
    <property type="evidence" value="ECO:0007669"/>
    <property type="project" value="UniProtKB-KW"/>
</dbReference>
<dbReference type="InterPro" id="IPR020845">
    <property type="entry name" value="AMP-binding_CS"/>
</dbReference>
<name>A0A4Z0V6M5_9BACT</name>
<dbReference type="GO" id="GO:0016020">
    <property type="term" value="C:membrane"/>
    <property type="evidence" value="ECO:0007669"/>
    <property type="project" value="TreeGrafter"/>
</dbReference>
<dbReference type="InterPro" id="IPR000873">
    <property type="entry name" value="AMP-dep_synth/lig_dom"/>
</dbReference>
<sequence>MSARQTDRRPDAPALAGQDEQERWYDISWREFDRQINVAAKALASLGVKPGACVGTFSANRPENLVTDFACYRNRAISVSIYATSSPEQVAYIVNDASIAVLFAGNSTQYHFAREAQQHCPCMTQIIVIKPIELDEDDNTSMLWSDFMKLGENSGSSIEEEVRRRCDEALPSDIATLVYTSGTTGEPKGAMLTHANYNAALEAHKIALHMLSTDDVSMAFLPLSHIFEKGFTYVCLMLGIKVAVNRDPRAIQDTIKEVRPTCMCAVPRFWEKVYTAVNDKIASMSPLSRAMVNMALKVGRKRNIDYVRRGLKAPFWLEKSYRFFDRKIFSQLRGAIGIDRPNIFPTAGAPVSSEIVEFFHSAGLWLMVGYGLSETTATVTCFHKINYEIGSVGKPLPSVKVKIGENSEVLVKGPTVMRGYYNKPEASAEAFTADGWFRTGDAGYIDSEGALFLTDRIKDLFKTSNGKYIAPQMIETRLGTDKFIEQVAIIGDSRKFVSALIVPNYEALREWADSNKISYSSVEDMLGNQNLLAMMEARLEKLQKGFASYEKIKRFTLLPHEFTMDNGELTNTLKIKRRVISEKYADQIEAMYS</sequence>
<dbReference type="EMBL" id="SJSA01000001">
    <property type="protein sequence ID" value="TGG41009.1"/>
    <property type="molecule type" value="Genomic_DNA"/>
</dbReference>
<evidence type="ECO:0000256" key="1">
    <source>
        <dbReference type="ARBA" id="ARBA00022741"/>
    </source>
</evidence>
<accession>A0A4Z0V6M5</accession>
<keyword evidence="4" id="KW-0436">Ligase</keyword>
<evidence type="ECO:0000313" key="4">
    <source>
        <dbReference type="EMBL" id="TGG41009.1"/>
    </source>
</evidence>
<organism evidence="4 5">
    <name type="scientific">Duncaniella freteri</name>
    <dbReference type="NCBI Taxonomy" id="2530391"/>
    <lineage>
        <taxon>Bacteria</taxon>
        <taxon>Pseudomonadati</taxon>
        <taxon>Bacteroidota</taxon>
        <taxon>Bacteroidia</taxon>
        <taxon>Bacteroidales</taxon>
        <taxon>Muribaculaceae</taxon>
        <taxon>Duncaniella</taxon>
    </lineage>
</organism>
<comment type="caution">
    <text evidence="4">The sequence shown here is derived from an EMBL/GenBank/DDBJ whole genome shotgun (WGS) entry which is preliminary data.</text>
</comment>
<dbReference type="PROSITE" id="PS00455">
    <property type="entry name" value="AMP_BINDING"/>
    <property type="match status" value="1"/>
</dbReference>
<dbReference type="Pfam" id="PF23562">
    <property type="entry name" value="AMP-binding_C_3"/>
    <property type="match status" value="1"/>
</dbReference>
<keyword evidence="2" id="KW-0067">ATP-binding</keyword>
<gene>
    <name evidence="4" type="ORF">EZ315_06030</name>
</gene>